<evidence type="ECO:0000313" key="3">
    <source>
        <dbReference type="Proteomes" id="UP001169242"/>
    </source>
</evidence>
<comment type="caution">
    <text evidence="2">The sequence shown here is derived from an EMBL/GenBank/DDBJ whole genome shotgun (WGS) entry which is preliminary data.</text>
</comment>
<protein>
    <submittedName>
        <fullName evidence="2">Uncharacterized protein</fullName>
    </submittedName>
</protein>
<evidence type="ECO:0000313" key="2">
    <source>
        <dbReference type="EMBL" id="MDA3734189.1"/>
    </source>
</evidence>
<proteinExistence type="predicted"/>
<keyword evidence="1" id="KW-0812">Transmembrane</keyword>
<keyword evidence="1" id="KW-1133">Transmembrane helix</keyword>
<gene>
    <name evidence="2" type="ORF">PBV87_22200</name>
</gene>
<keyword evidence="3" id="KW-1185">Reference proteome</keyword>
<feature type="transmembrane region" description="Helical" evidence="1">
    <location>
        <begin position="33"/>
        <end position="51"/>
    </location>
</feature>
<feature type="transmembrane region" description="Helical" evidence="1">
    <location>
        <begin position="9"/>
        <end position="27"/>
    </location>
</feature>
<dbReference type="EMBL" id="JAQIFT010000074">
    <property type="protein sequence ID" value="MDA3734189.1"/>
    <property type="molecule type" value="Genomic_DNA"/>
</dbReference>
<dbReference type="RefSeq" id="WP_053982680.1">
    <property type="nucleotide sequence ID" value="NZ_JAQIFT010000074.1"/>
</dbReference>
<organism evidence="2 3">
    <name type="scientific">Holtiella tumoricola</name>
    <dbReference type="NCBI Taxonomy" id="3018743"/>
    <lineage>
        <taxon>Bacteria</taxon>
        <taxon>Bacillati</taxon>
        <taxon>Bacillota</taxon>
        <taxon>Clostridia</taxon>
        <taxon>Lachnospirales</taxon>
        <taxon>Cellulosilyticaceae</taxon>
        <taxon>Holtiella</taxon>
    </lineage>
</organism>
<accession>A0AA42DRN6</accession>
<dbReference type="Proteomes" id="UP001169242">
    <property type="component" value="Unassembled WGS sequence"/>
</dbReference>
<keyword evidence="1" id="KW-0472">Membrane</keyword>
<reference evidence="2" key="1">
    <citation type="journal article" date="2023" name="Int. J. Syst. Evol. Microbiol.">
        <title>&lt;i&gt;Holtiella tumoricola&lt;/i&gt; gen. nov. sp. nov., isolated from a human clinical sample.</title>
        <authorList>
            <person name="Allen-Vercoe E."/>
            <person name="Daigneault M.C."/>
            <person name="Vancuren S.J."/>
            <person name="Cochrane K."/>
            <person name="O'Neal L.L."/>
            <person name="Sankaranarayanan K."/>
            <person name="Lawson P.A."/>
        </authorList>
    </citation>
    <scope>NUCLEOTIDE SEQUENCE</scope>
    <source>
        <strain evidence="2">CC70A</strain>
    </source>
</reference>
<sequence>MDYSKLKTSFLLLLLMTIIQLLVAIFILHHTLITLLSIGAMLLCIGGLFYTNKHINDKKE</sequence>
<dbReference type="AlphaFoldDB" id="A0AA42DRN6"/>
<evidence type="ECO:0000256" key="1">
    <source>
        <dbReference type="SAM" id="Phobius"/>
    </source>
</evidence>
<name>A0AA42DRN6_9FIRM</name>